<dbReference type="PANTHER" id="PTHR15237:SF0">
    <property type="entry name" value="CELL CYCLE CHECKPOINT CONTROL PROTEIN"/>
    <property type="match status" value="1"/>
</dbReference>
<dbReference type="Proteomes" id="UP000698800">
    <property type="component" value="Unassembled WGS sequence"/>
</dbReference>
<dbReference type="GO" id="GO:0030896">
    <property type="term" value="C:checkpoint clamp complex"/>
    <property type="evidence" value="ECO:0007669"/>
    <property type="project" value="InterPro"/>
</dbReference>
<proteinExistence type="predicted"/>
<keyword evidence="3" id="KW-1185">Reference proteome</keyword>
<feature type="compositionally biased region" description="Pro residues" evidence="1">
    <location>
        <begin position="180"/>
        <end position="193"/>
    </location>
</feature>
<dbReference type="GO" id="GO:0000076">
    <property type="term" value="P:DNA replication checkpoint signaling"/>
    <property type="evidence" value="ECO:0007669"/>
    <property type="project" value="TreeGrafter"/>
</dbReference>
<dbReference type="Pfam" id="PF04139">
    <property type="entry name" value="Rad9"/>
    <property type="match status" value="1"/>
</dbReference>
<feature type="compositionally biased region" description="Basic and acidic residues" evidence="1">
    <location>
        <begin position="271"/>
        <end position="291"/>
    </location>
</feature>
<dbReference type="EMBL" id="JAGHQL010000059">
    <property type="protein sequence ID" value="KAH0542184.1"/>
    <property type="molecule type" value="Genomic_DNA"/>
</dbReference>
<feature type="region of interest" description="Disordered" evidence="1">
    <location>
        <begin position="162"/>
        <end position="256"/>
    </location>
</feature>
<dbReference type="GO" id="GO:0031573">
    <property type="term" value="P:mitotic intra-S DNA damage checkpoint signaling"/>
    <property type="evidence" value="ECO:0007669"/>
    <property type="project" value="TreeGrafter"/>
</dbReference>
<dbReference type="GO" id="GO:0006281">
    <property type="term" value="P:DNA repair"/>
    <property type="evidence" value="ECO:0007669"/>
    <property type="project" value="TreeGrafter"/>
</dbReference>
<protein>
    <recommendedName>
        <fullName evidence="4">DNA repair protein rad9</fullName>
    </recommendedName>
</protein>
<dbReference type="InterPro" id="IPR007268">
    <property type="entry name" value="Rad9/Ddc1"/>
</dbReference>
<feature type="region of interest" description="Disordered" evidence="1">
    <location>
        <begin position="270"/>
        <end position="309"/>
    </location>
</feature>
<name>A0A9P8L0N8_9PEZI</name>
<dbReference type="AlphaFoldDB" id="A0A9P8L0N8"/>
<evidence type="ECO:0000256" key="1">
    <source>
        <dbReference type="SAM" id="MobiDB-lite"/>
    </source>
</evidence>
<accession>A0A9P8L0N8</accession>
<evidence type="ECO:0008006" key="4">
    <source>
        <dbReference type="Google" id="ProtNLM"/>
    </source>
</evidence>
<organism evidence="2 3">
    <name type="scientific">Glutinoglossum americanum</name>
    <dbReference type="NCBI Taxonomy" id="1670608"/>
    <lineage>
        <taxon>Eukaryota</taxon>
        <taxon>Fungi</taxon>
        <taxon>Dikarya</taxon>
        <taxon>Ascomycota</taxon>
        <taxon>Pezizomycotina</taxon>
        <taxon>Geoglossomycetes</taxon>
        <taxon>Geoglossales</taxon>
        <taxon>Geoglossaceae</taxon>
        <taxon>Glutinoglossum</taxon>
    </lineage>
</organism>
<sequence>MGVLKTYKLTYESVEVMHALFDKGAASNQWKISSKPLKEIIEHFGPRTEQLDIFQENGRATFTSYTEKIVDGKEILKQPLHTSVAIDTKEFEEFSVEENLHIAFSVKDFKAIVTHADSLNSSITALYSKPTRPLQVAYESDNGLLCEFTLMTIGDYRGGSVTPAPSIARTKPNVQSERQPPAPPQPSMPPPSQPLLRQRQSRPSPPPPKASLDPESLFFPEDDEPSGGWDDRYEREDEDLLGWDGSEDHADSARSHSLRSLAQELLASKLSRIEKTKDVGDKDSEDQRGDESAVPPTQRGSKFRGLFDD</sequence>
<reference evidence="2" key="1">
    <citation type="submission" date="2021-03" db="EMBL/GenBank/DDBJ databases">
        <title>Comparative genomics and phylogenomic investigation of the class Geoglossomycetes provide insights into ecological specialization and systematics.</title>
        <authorList>
            <person name="Melie T."/>
            <person name="Pirro S."/>
            <person name="Miller A.N."/>
            <person name="Quandt A."/>
        </authorList>
    </citation>
    <scope>NUCLEOTIDE SEQUENCE</scope>
    <source>
        <strain evidence="2">GBOQ0MN5Z8</strain>
    </source>
</reference>
<dbReference type="Gene3D" id="3.70.10.10">
    <property type="match status" value="1"/>
</dbReference>
<evidence type="ECO:0000313" key="2">
    <source>
        <dbReference type="EMBL" id="KAH0542184.1"/>
    </source>
</evidence>
<evidence type="ECO:0000313" key="3">
    <source>
        <dbReference type="Proteomes" id="UP000698800"/>
    </source>
</evidence>
<gene>
    <name evidence="2" type="ORF">FGG08_003405</name>
</gene>
<dbReference type="OrthoDB" id="60092at2759"/>
<dbReference type="PANTHER" id="PTHR15237">
    <property type="entry name" value="DNA REPAIR PROTEIN RAD9"/>
    <property type="match status" value="1"/>
</dbReference>
<comment type="caution">
    <text evidence="2">The sequence shown here is derived from an EMBL/GenBank/DDBJ whole genome shotgun (WGS) entry which is preliminary data.</text>
</comment>
<dbReference type="GO" id="GO:0071479">
    <property type="term" value="P:cellular response to ionizing radiation"/>
    <property type="evidence" value="ECO:0007669"/>
    <property type="project" value="TreeGrafter"/>
</dbReference>